<evidence type="ECO:0000313" key="3">
    <source>
        <dbReference type="Proteomes" id="UP000642829"/>
    </source>
</evidence>
<reference evidence="2" key="2">
    <citation type="submission" date="2020-09" db="EMBL/GenBank/DDBJ databases">
        <authorList>
            <person name="Sun Q."/>
            <person name="Kim S."/>
        </authorList>
    </citation>
    <scope>NUCLEOTIDE SEQUENCE</scope>
    <source>
        <strain evidence="2">KCTC 12870</strain>
    </source>
</reference>
<protein>
    <recommendedName>
        <fullName evidence="4">Phage holin family protein</fullName>
    </recommendedName>
</protein>
<comment type="caution">
    <text evidence="2">The sequence shown here is derived from an EMBL/GenBank/DDBJ whole genome shotgun (WGS) entry which is preliminary data.</text>
</comment>
<dbReference type="AlphaFoldDB" id="A0A8J3GE67"/>
<evidence type="ECO:0008006" key="4">
    <source>
        <dbReference type="Google" id="ProtNLM"/>
    </source>
</evidence>
<dbReference type="InterPro" id="IPR009937">
    <property type="entry name" value="Phage_holin_3_6"/>
</dbReference>
<organism evidence="2 3">
    <name type="scientific">Cerasicoccus arenae</name>
    <dbReference type="NCBI Taxonomy" id="424488"/>
    <lineage>
        <taxon>Bacteria</taxon>
        <taxon>Pseudomonadati</taxon>
        <taxon>Verrucomicrobiota</taxon>
        <taxon>Opitutia</taxon>
        <taxon>Puniceicoccales</taxon>
        <taxon>Cerasicoccaceae</taxon>
        <taxon>Cerasicoccus</taxon>
    </lineage>
</organism>
<sequence>MKALETAGALGQTLLQILEARIELFGVEYRFEKARLAALVGFACLAAASLVLAGVAGIVALAMATPEHYQTLVMAAVSGFFLLILVLSIAAAVYLMDHKRTPFTETRSELRKDAQCISSLLKKRK</sequence>
<keyword evidence="1" id="KW-0812">Transmembrane</keyword>
<keyword evidence="3" id="KW-1185">Reference proteome</keyword>
<evidence type="ECO:0000256" key="1">
    <source>
        <dbReference type="SAM" id="Phobius"/>
    </source>
</evidence>
<reference evidence="2" key="1">
    <citation type="journal article" date="2014" name="Int. J. Syst. Evol. Microbiol.">
        <title>Complete genome sequence of Corynebacterium casei LMG S-19264T (=DSM 44701T), isolated from a smear-ripened cheese.</title>
        <authorList>
            <consortium name="US DOE Joint Genome Institute (JGI-PGF)"/>
            <person name="Walter F."/>
            <person name="Albersmeier A."/>
            <person name="Kalinowski J."/>
            <person name="Ruckert C."/>
        </authorList>
    </citation>
    <scope>NUCLEOTIDE SEQUENCE</scope>
    <source>
        <strain evidence="2">KCTC 12870</strain>
    </source>
</reference>
<dbReference type="Proteomes" id="UP000642829">
    <property type="component" value="Unassembled WGS sequence"/>
</dbReference>
<name>A0A8J3GE67_9BACT</name>
<dbReference type="EMBL" id="BMXG01000009">
    <property type="protein sequence ID" value="GHC01213.1"/>
    <property type="molecule type" value="Genomic_DNA"/>
</dbReference>
<evidence type="ECO:0000313" key="2">
    <source>
        <dbReference type="EMBL" id="GHC01213.1"/>
    </source>
</evidence>
<keyword evidence="1" id="KW-1133">Transmembrane helix</keyword>
<keyword evidence="1" id="KW-0472">Membrane</keyword>
<dbReference type="Pfam" id="PF07332">
    <property type="entry name" value="Phage_holin_3_6"/>
    <property type="match status" value="1"/>
</dbReference>
<gene>
    <name evidence="2" type="ORF">GCM10007047_17070</name>
</gene>
<feature type="transmembrane region" description="Helical" evidence="1">
    <location>
        <begin position="36"/>
        <end position="63"/>
    </location>
</feature>
<feature type="transmembrane region" description="Helical" evidence="1">
    <location>
        <begin position="69"/>
        <end position="95"/>
    </location>
</feature>
<proteinExistence type="predicted"/>
<accession>A0A8J3GE67</accession>
<dbReference type="RefSeq" id="WP_189514071.1">
    <property type="nucleotide sequence ID" value="NZ_BMXG01000009.1"/>
</dbReference>